<dbReference type="EMBL" id="RCCB01000010">
    <property type="protein sequence ID" value="RLJ35509.1"/>
    <property type="molecule type" value="Genomic_DNA"/>
</dbReference>
<dbReference type="SMART" id="SM00860">
    <property type="entry name" value="SMI1_KNR4"/>
    <property type="match status" value="1"/>
</dbReference>
<gene>
    <name evidence="2" type="ORF">B0G92_0617</name>
    <name evidence="3" type="ORF">CLV50_0889</name>
</gene>
<evidence type="ECO:0000313" key="5">
    <source>
        <dbReference type="Proteomes" id="UP000275027"/>
    </source>
</evidence>
<dbReference type="InterPro" id="IPR018958">
    <property type="entry name" value="Knr4/Smi1-like_dom"/>
</dbReference>
<evidence type="ECO:0000313" key="2">
    <source>
        <dbReference type="EMBL" id="PKW28988.1"/>
    </source>
</evidence>
<proteinExistence type="predicted"/>
<organism evidence="3 5">
    <name type="scientific">Flavobacterium lindanitolerans</name>
    <dbReference type="NCBI Taxonomy" id="428988"/>
    <lineage>
        <taxon>Bacteria</taxon>
        <taxon>Pseudomonadati</taxon>
        <taxon>Bacteroidota</taxon>
        <taxon>Flavobacteriia</taxon>
        <taxon>Flavobacteriales</taxon>
        <taxon>Flavobacteriaceae</taxon>
        <taxon>Flavobacterium</taxon>
    </lineage>
</organism>
<keyword evidence="4" id="KW-1185">Reference proteome</keyword>
<comment type="caution">
    <text evidence="3">The sequence shown here is derived from an EMBL/GenBank/DDBJ whole genome shotgun (WGS) entry which is preliminary data.</text>
</comment>
<feature type="domain" description="Knr4/Smi1-like" evidence="1">
    <location>
        <begin position="23"/>
        <end position="146"/>
    </location>
</feature>
<dbReference type="Proteomes" id="UP000233767">
    <property type="component" value="Unassembled WGS sequence"/>
</dbReference>
<dbReference type="Proteomes" id="UP000275027">
    <property type="component" value="Unassembled WGS sequence"/>
</dbReference>
<dbReference type="InterPro" id="IPR037883">
    <property type="entry name" value="Knr4/Smi1-like_sf"/>
</dbReference>
<dbReference type="RefSeq" id="WP_101471054.1">
    <property type="nucleotide sequence ID" value="NZ_PJND01000007.1"/>
</dbReference>
<evidence type="ECO:0000313" key="3">
    <source>
        <dbReference type="EMBL" id="RLJ35509.1"/>
    </source>
</evidence>
<dbReference type="AlphaFoldDB" id="A0A497VBB9"/>
<evidence type="ECO:0000313" key="4">
    <source>
        <dbReference type="Proteomes" id="UP000233767"/>
    </source>
</evidence>
<dbReference type="Pfam" id="PF09346">
    <property type="entry name" value="SMI1_KNR4"/>
    <property type="match status" value="1"/>
</dbReference>
<dbReference type="EMBL" id="PJND01000007">
    <property type="protein sequence ID" value="PKW28988.1"/>
    <property type="molecule type" value="Genomic_DNA"/>
</dbReference>
<protein>
    <submittedName>
        <fullName evidence="3">SMI1/KNR4 family protein SUKH-1</fullName>
    </submittedName>
</protein>
<reference evidence="3 5" key="2">
    <citation type="submission" date="2018-10" db="EMBL/GenBank/DDBJ databases">
        <title>Genomic Encyclopedia of Archaeal and Bacterial Type Strains, Phase II (KMG-II): from individual species to whole genera.</title>
        <authorList>
            <person name="Goeker M."/>
        </authorList>
    </citation>
    <scope>NUCLEOTIDE SEQUENCE [LARGE SCALE GENOMIC DNA]</scope>
    <source>
        <strain evidence="3 5">DSM 21886</strain>
    </source>
</reference>
<reference evidence="2 4" key="1">
    <citation type="submission" date="2017-12" db="EMBL/GenBank/DDBJ databases">
        <title>Genomic Encyclopedia of Type Strains, Phase III (KMG-III): the genomes of soil and plant-associated and newly described type strains.</title>
        <authorList>
            <person name="Whitman W."/>
        </authorList>
    </citation>
    <scope>NUCLEOTIDE SEQUENCE [LARGE SCALE GENOMIC DNA]</scope>
    <source>
        <strain evidence="2 4">IP-10</strain>
    </source>
</reference>
<name>A0A497VBB9_9FLAO</name>
<sequence>MELEYLNNLENLYLSNKKLSRIGVSVIDISTLESSLNVKLPKAYKEFLHIAGKRDGILGDWNRDFNDLDSTQEYAREAFQGVGLNMKPFWCFAEYNDADSSLFFFLDEGENPPVYNFVADKVIVDDNGDEVFYKKIHESFSSFIEKKINSALK</sequence>
<dbReference type="SUPFAM" id="SSF160631">
    <property type="entry name" value="SMI1/KNR4-like"/>
    <property type="match status" value="1"/>
</dbReference>
<dbReference type="Gene3D" id="3.40.1580.10">
    <property type="entry name" value="SMI1/KNR4-like"/>
    <property type="match status" value="1"/>
</dbReference>
<accession>A0A497VBB9</accession>
<evidence type="ECO:0000259" key="1">
    <source>
        <dbReference type="SMART" id="SM00860"/>
    </source>
</evidence>